<keyword evidence="2" id="KW-0472">Membrane</keyword>
<dbReference type="PROSITE" id="PS51257">
    <property type="entry name" value="PROKAR_LIPOPROTEIN"/>
    <property type="match status" value="1"/>
</dbReference>
<feature type="transmembrane region" description="Helical" evidence="2">
    <location>
        <begin position="77"/>
        <end position="101"/>
    </location>
</feature>
<evidence type="ECO:0000313" key="4">
    <source>
        <dbReference type="Proteomes" id="UP001501676"/>
    </source>
</evidence>
<name>A0ABP6SQC1_9ACTN</name>
<feature type="region of interest" description="Disordered" evidence="1">
    <location>
        <begin position="115"/>
        <end position="271"/>
    </location>
</feature>
<feature type="transmembrane region" description="Helical" evidence="2">
    <location>
        <begin position="6"/>
        <end position="27"/>
    </location>
</feature>
<organism evidence="3 4">
    <name type="scientific">Cryptosporangium minutisporangium</name>
    <dbReference type="NCBI Taxonomy" id="113569"/>
    <lineage>
        <taxon>Bacteria</taxon>
        <taxon>Bacillati</taxon>
        <taxon>Actinomycetota</taxon>
        <taxon>Actinomycetes</taxon>
        <taxon>Cryptosporangiales</taxon>
        <taxon>Cryptosporangiaceae</taxon>
        <taxon>Cryptosporangium</taxon>
    </lineage>
</organism>
<feature type="compositionally biased region" description="Low complexity" evidence="1">
    <location>
        <begin position="365"/>
        <end position="382"/>
    </location>
</feature>
<evidence type="ECO:0000256" key="1">
    <source>
        <dbReference type="SAM" id="MobiDB-lite"/>
    </source>
</evidence>
<evidence type="ECO:0000256" key="2">
    <source>
        <dbReference type="SAM" id="Phobius"/>
    </source>
</evidence>
<keyword evidence="4" id="KW-1185">Reference proteome</keyword>
<feature type="region of interest" description="Disordered" evidence="1">
    <location>
        <begin position="344"/>
        <end position="388"/>
    </location>
</feature>
<feature type="compositionally biased region" description="Pro residues" evidence="1">
    <location>
        <begin position="198"/>
        <end position="216"/>
    </location>
</feature>
<accession>A0ABP6SQC1</accession>
<reference evidence="4" key="1">
    <citation type="journal article" date="2019" name="Int. J. Syst. Evol. Microbiol.">
        <title>The Global Catalogue of Microorganisms (GCM) 10K type strain sequencing project: providing services to taxonomists for standard genome sequencing and annotation.</title>
        <authorList>
            <consortium name="The Broad Institute Genomics Platform"/>
            <consortium name="The Broad Institute Genome Sequencing Center for Infectious Disease"/>
            <person name="Wu L."/>
            <person name="Ma J."/>
        </authorList>
    </citation>
    <scope>NUCLEOTIDE SEQUENCE [LARGE SCALE GENOMIC DNA]</scope>
    <source>
        <strain evidence="4">JCM 9458</strain>
    </source>
</reference>
<dbReference type="EMBL" id="BAAAYN010000004">
    <property type="protein sequence ID" value="GAA3382756.1"/>
    <property type="molecule type" value="Genomic_DNA"/>
</dbReference>
<dbReference type="Proteomes" id="UP001501676">
    <property type="component" value="Unassembled WGS sequence"/>
</dbReference>
<feature type="transmembrane region" description="Helical" evidence="2">
    <location>
        <begin position="48"/>
        <end position="71"/>
    </location>
</feature>
<feature type="compositionally biased region" description="Low complexity" evidence="1">
    <location>
        <begin position="153"/>
        <end position="166"/>
    </location>
</feature>
<feature type="compositionally biased region" description="Low complexity" evidence="1">
    <location>
        <begin position="262"/>
        <end position="271"/>
    </location>
</feature>
<comment type="caution">
    <text evidence="3">The sequence shown here is derived from an EMBL/GenBank/DDBJ whole genome shotgun (WGS) entry which is preliminary data.</text>
</comment>
<keyword evidence="2" id="KW-0812">Transmembrane</keyword>
<proteinExistence type="predicted"/>
<feature type="compositionally biased region" description="Low complexity" evidence="1">
    <location>
        <begin position="123"/>
        <end position="142"/>
    </location>
</feature>
<keyword evidence="2" id="KW-1133">Transmembrane helix</keyword>
<gene>
    <name evidence="3" type="ORF">GCM10020369_05890</name>
</gene>
<sequence>MNRTSLVAAVALGLGLLLACGGSVVLAHARAAVRADHPRRGSITQYPAALSALMGFLLTSVAGAVLCWRLAPGGGTTAALVAIVAGVILFALVGALFARVADRVEERRLRQVPHEVHRPISAPPRRTALTAAPAARAANGSSAERRAIGPADRLALSAANSPAAPRGSGARPLLGSAEHPAIGPAEGRPSRSIEPAPDVEPGPIPRPRPPSDPPPFGYSTPLVPVPPRVPSADAGGTERPDGTGGSASEDPATPDDAPEPAPTAEATVEATPAAAEPDLVPGWMYHDEADSWFLVVGTPGGTPALLGLPAFALVAPGGPGAPVGTLMRAGAAELTVVPEQFPISGTSLIGGDDVRDGGEVSDVVADTPSNPSASPTNSPSDPGKGEAG</sequence>
<protein>
    <submittedName>
        <fullName evidence="3">Uncharacterized protein</fullName>
    </submittedName>
</protein>
<evidence type="ECO:0000313" key="3">
    <source>
        <dbReference type="EMBL" id="GAA3382756.1"/>
    </source>
</evidence>
<dbReference type="RefSeq" id="WP_345726371.1">
    <property type="nucleotide sequence ID" value="NZ_BAAAYN010000004.1"/>
</dbReference>